<dbReference type="InterPro" id="IPR050091">
    <property type="entry name" value="PKS_NRPS_Biosynth_Enz"/>
</dbReference>
<feature type="domain" description="Carrier" evidence="3">
    <location>
        <begin position="451"/>
        <end position="521"/>
    </location>
</feature>
<name>A0ABN9QS06_9DINO</name>
<keyword evidence="2" id="KW-0597">Phosphoprotein</keyword>
<reference evidence="4" key="1">
    <citation type="submission" date="2023-10" db="EMBL/GenBank/DDBJ databases">
        <authorList>
            <person name="Chen Y."/>
            <person name="Shah S."/>
            <person name="Dougan E. K."/>
            <person name="Thang M."/>
            <person name="Chan C."/>
        </authorList>
    </citation>
    <scope>NUCLEOTIDE SEQUENCE [LARGE SCALE GENOMIC DNA]</scope>
</reference>
<evidence type="ECO:0000259" key="3">
    <source>
        <dbReference type="PROSITE" id="PS50075"/>
    </source>
</evidence>
<accession>A0ABN9QS06</accession>
<dbReference type="SMART" id="SM01294">
    <property type="entry name" value="PKS_PP_betabranch"/>
    <property type="match status" value="3"/>
</dbReference>
<dbReference type="InterPro" id="IPR036736">
    <property type="entry name" value="ACP-like_sf"/>
</dbReference>
<sequence>IGGGDGGGDEWEEIEVEEDDGMPDMQMMWAMMQGQGGGGGKRTIKKRVKKEKKGLSSAMVAQTVLSLAKESINLDNLELFDDSALMDSGMDSLTAVSFRNSVQSALNLKMPASLMFDYPTIKEITSHIVEIGGGDGGGESEYEEIDVEVDDGMGMMMPPWAMMGAGGGKRKVKKMVKKEKKGLSSAMVAQTVLSLAKESINLDNLELFDDSALMDSGMDSLTAVSFRNSVQSALNLKMPASLMFDYPTIKEITSHIVEIGGGDGGGDEWEEIEVEEDDGMPDMQMMWAMMQGQGGGGGKRTIKKRVKKEKKGLSSAMVAQTVLSLAKESINLDNLELFDDSALMDSGMDSLTAVSFRNSVQSALNLKMPASLMFDYPTIKEITSHIVEIGGGDGGGESEYEEIDVEVDDGMGGMGMMPPPEWFIAQQGAMPAAAASGEPAAAQEKAKPKGLDASMVMQTVRDMALQAIQLDDQKLDEDSPLMDSGMDSLTSVSFRNSLQSALGMKVPASLMFDYPTMKDRG</sequence>
<dbReference type="InterPro" id="IPR009081">
    <property type="entry name" value="PP-bd_ACP"/>
</dbReference>
<dbReference type="Proteomes" id="UP001189429">
    <property type="component" value="Unassembled WGS sequence"/>
</dbReference>
<feature type="non-terminal residue" evidence="4">
    <location>
        <position position="521"/>
    </location>
</feature>
<dbReference type="PROSITE" id="PS50075">
    <property type="entry name" value="CARRIER"/>
    <property type="match status" value="4"/>
</dbReference>
<feature type="domain" description="Carrier" evidence="3">
    <location>
        <begin position="316"/>
        <end position="390"/>
    </location>
</feature>
<evidence type="ECO:0000256" key="2">
    <source>
        <dbReference type="ARBA" id="ARBA00022553"/>
    </source>
</evidence>
<dbReference type="InterPro" id="IPR020806">
    <property type="entry name" value="PKS_PP-bd"/>
</dbReference>
<dbReference type="PANTHER" id="PTHR43775">
    <property type="entry name" value="FATTY ACID SYNTHASE"/>
    <property type="match status" value="1"/>
</dbReference>
<gene>
    <name evidence="4" type="ORF">PCOR1329_LOCUS14358</name>
</gene>
<evidence type="ECO:0000256" key="1">
    <source>
        <dbReference type="ARBA" id="ARBA00022450"/>
    </source>
</evidence>
<dbReference type="PANTHER" id="PTHR43775:SF37">
    <property type="entry name" value="SI:DKEY-61P9.11"/>
    <property type="match status" value="1"/>
</dbReference>
<feature type="non-terminal residue" evidence="4">
    <location>
        <position position="1"/>
    </location>
</feature>
<feature type="domain" description="Carrier" evidence="3">
    <location>
        <begin position="58"/>
        <end position="132"/>
    </location>
</feature>
<protein>
    <recommendedName>
        <fullName evidence="3">Carrier domain-containing protein</fullName>
    </recommendedName>
</protein>
<dbReference type="EMBL" id="CAUYUJ010004287">
    <property type="protein sequence ID" value="CAK0808947.1"/>
    <property type="molecule type" value="Genomic_DNA"/>
</dbReference>
<keyword evidence="1" id="KW-0596">Phosphopantetheine</keyword>
<organism evidence="4 5">
    <name type="scientific">Prorocentrum cordatum</name>
    <dbReference type="NCBI Taxonomy" id="2364126"/>
    <lineage>
        <taxon>Eukaryota</taxon>
        <taxon>Sar</taxon>
        <taxon>Alveolata</taxon>
        <taxon>Dinophyceae</taxon>
        <taxon>Prorocentrales</taxon>
        <taxon>Prorocentraceae</taxon>
        <taxon>Prorocentrum</taxon>
    </lineage>
</organism>
<dbReference type="Pfam" id="PF00550">
    <property type="entry name" value="PP-binding"/>
    <property type="match status" value="4"/>
</dbReference>
<proteinExistence type="predicted"/>
<dbReference type="SUPFAM" id="SSF47336">
    <property type="entry name" value="ACP-like"/>
    <property type="match status" value="4"/>
</dbReference>
<dbReference type="Gene3D" id="1.10.1200.10">
    <property type="entry name" value="ACP-like"/>
    <property type="match status" value="4"/>
</dbReference>
<dbReference type="SMART" id="SM00823">
    <property type="entry name" value="PKS_PP"/>
    <property type="match status" value="4"/>
</dbReference>
<evidence type="ECO:0000313" key="5">
    <source>
        <dbReference type="Proteomes" id="UP001189429"/>
    </source>
</evidence>
<evidence type="ECO:0000313" key="4">
    <source>
        <dbReference type="EMBL" id="CAK0808947.1"/>
    </source>
</evidence>
<feature type="domain" description="Carrier" evidence="3">
    <location>
        <begin position="186"/>
        <end position="260"/>
    </location>
</feature>
<comment type="caution">
    <text evidence="4">The sequence shown here is derived from an EMBL/GenBank/DDBJ whole genome shotgun (WGS) entry which is preliminary data.</text>
</comment>
<keyword evidence="5" id="KW-1185">Reference proteome</keyword>